<gene>
    <name evidence="1" type="ORF">ARMSODRAFT_518425</name>
</gene>
<protein>
    <submittedName>
        <fullName evidence="1">Uncharacterized protein</fullName>
    </submittedName>
</protein>
<name>A0A2H3AZH9_9AGAR</name>
<evidence type="ECO:0000313" key="1">
    <source>
        <dbReference type="EMBL" id="PBK64089.1"/>
    </source>
</evidence>
<dbReference type="AlphaFoldDB" id="A0A2H3AZH9"/>
<proteinExistence type="predicted"/>
<dbReference type="Proteomes" id="UP000218334">
    <property type="component" value="Unassembled WGS sequence"/>
</dbReference>
<reference evidence="2" key="1">
    <citation type="journal article" date="2017" name="Nat. Ecol. Evol.">
        <title>Genome expansion and lineage-specific genetic innovations in the forest pathogenic fungi Armillaria.</title>
        <authorList>
            <person name="Sipos G."/>
            <person name="Prasanna A.N."/>
            <person name="Walter M.C."/>
            <person name="O'Connor E."/>
            <person name="Balint B."/>
            <person name="Krizsan K."/>
            <person name="Kiss B."/>
            <person name="Hess J."/>
            <person name="Varga T."/>
            <person name="Slot J."/>
            <person name="Riley R."/>
            <person name="Boka B."/>
            <person name="Rigling D."/>
            <person name="Barry K."/>
            <person name="Lee J."/>
            <person name="Mihaltcheva S."/>
            <person name="LaButti K."/>
            <person name="Lipzen A."/>
            <person name="Waldron R."/>
            <person name="Moloney N.M."/>
            <person name="Sperisen C."/>
            <person name="Kredics L."/>
            <person name="Vagvoelgyi C."/>
            <person name="Patrignani A."/>
            <person name="Fitzpatrick D."/>
            <person name="Nagy I."/>
            <person name="Doyle S."/>
            <person name="Anderson J.B."/>
            <person name="Grigoriev I.V."/>
            <person name="Gueldener U."/>
            <person name="Muensterkoetter M."/>
            <person name="Nagy L.G."/>
        </authorList>
    </citation>
    <scope>NUCLEOTIDE SEQUENCE [LARGE SCALE GENOMIC DNA]</scope>
    <source>
        <strain evidence="2">28-4</strain>
    </source>
</reference>
<dbReference type="EMBL" id="KZ293454">
    <property type="protein sequence ID" value="PBK64089.1"/>
    <property type="molecule type" value="Genomic_DNA"/>
</dbReference>
<keyword evidence="2" id="KW-1185">Reference proteome</keyword>
<accession>A0A2H3AZH9</accession>
<sequence length="139" mass="16040">MIQRHPQYEHLWQTTNSERTSLKIYDDRRKLRLEGVNTNKRSGVPCSFRRLTVHECYSGIFENANQLDDSPKIHTQGQSILRTAKASHRHHIVWLCRCCRIDTVPVPSRGQSVLDHTGPIQVPENGQNSEFFFGDVDAK</sequence>
<evidence type="ECO:0000313" key="2">
    <source>
        <dbReference type="Proteomes" id="UP000218334"/>
    </source>
</evidence>
<organism evidence="1 2">
    <name type="scientific">Armillaria solidipes</name>
    <dbReference type="NCBI Taxonomy" id="1076256"/>
    <lineage>
        <taxon>Eukaryota</taxon>
        <taxon>Fungi</taxon>
        <taxon>Dikarya</taxon>
        <taxon>Basidiomycota</taxon>
        <taxon>Agaricomycotina</taxon>
        <taxon>Agaricomycetes</taxon>
        <taxon>Agaricomycetidae</taxon>
        <taxon>Agaricales</taxon>
        <taxon>Marasmiineae</taxon>
        <taxon>Physalacriaceae</taxon>
        <taxon>Armillaria</taxon>
    </lineage>
</organism>